<dbReference type="InterPro" id="IPR016040">
    <property type="entry name" value="NAD(P)-bd_dom"/>
</dbReference>
<dbReference type="PANTHER" id="PTHR43715">
    <property type="entry name" value="GDP-MANNOSE 4,6-DEHYDRATASE"/>
    <property type="match status" value="1"/>
</dbReference>
<evidence type="ECO:0000313" key="6">
    <source>
        <dbReference type="EMBL" id="GLQ35188.1"/>
    </source>
</evidence>
<dbReference type="InterPro" id="IPR020904">
    <property type="entry name" value="Sc_DH/Rdtase_CS"/>
</dbReference>
<evidence type="ECO:0000313" key="7">
    <source>
        <dbReference type="Proteomes" id="UP001156694"/>
    </source>
</evidence>
<dbReference type="SUPFAM" id="SSF51735">
    <property type="entry name" value="NAD(P)-binding Rossmann-fold domains"/>
    <property type="match status" value="1"/>
</dbReference>
<reference evidence="7" key="1">
    <citation type="journal article" date="2019" name="Int. J. Syst. Evol. Microbiol.">
        <title>The Global Catalogue of Microorganisms (GCM) 10K type strain sequencing project: providing services to taxonomists for standard genome sequencing and annotation.</title>
        <authorList>
            <consortium name="The Broad Institute Genomics Platform"/>
            <consortium name="The Broad Institute Genome Sequencing Center for Infectious Disease"/>
            <person name="Wu L."/>
            <person name="Ma J."/>
        </authorList>
    </citation>
    <scope>NUCLEOTIDE SEQUENCE [LARGE SCALE GENOMIC DNA]</scope>
    <source>
        <strain evidence="7">NBRC 110140</strain>
    </source>
</reference>
<gene>
    <name evidence="6" type="ORF">GCM10007939_14710</name>
</gene>
<protein>
    <recommendedName>
        <fullName evidence="3">GDP-mannose 4,6-dehydratase</fullName>
        <ecNumber evidence="3">4.2.1.47</ecNumber>
    </recommendedName>
</protein>
<keyword evidence="4" id="KW-0456">Lyase</keyword>
<dbReference type="RefSeq" id="WP_284377333.1">
    <property type="nucleotide sequence ID" value="NZ_BSNN01000004.1"/>
</dbReference>
<accession>A0ABQ5VVR3</accession>
<dbReference type="EC" id="4.2.1.47" evidence="3"/>
<dbReference type="InterPro" id="IPR036291">
    <property type="entry name" value="NAD(P)-bd_dom_sf"/>
</dbReference>
<comment type="caution">
    <text evidence="6">The sequence shown here is derived from an EMBL/GenBank/DDBJ whole genome shotgun (WGS) entry which is preliminary data.</text>
</comment>
<evidence type="ECO:0000256" key="3">
    <source>
        <dbReference type="ARBA" id="ARBA00011989"/>
    </source>
</evidence>
<dbReference type="InterPro" id="IPR006368">
    <property type="entry name" value="GDP_Man_deHydtase"/>
</dbReference>
<dbReference type="PROSITE" id="PS00061">
    <property type="entry name" value="ADH_SHORT"/>
    <property type="match status" value="1"/>
</dbReference>
<comment type="cofactor">
    <cofactor evidence="1">
        <name>NADP(+)</name>
        <dbReference type="ChEBI" id="CHEBI:58349"/>
    </cofactor>
</comment>
<dbReference type="Proteomes" id="UP001156694">
    <property type="component" value="Unassembled WGS sequence"/>
</dbReference>
<dbReference type="Gene3D" id="3.40.50.720">
    <property type="entry name" value="NAD(P)-binding Rossmann-like Domain"/>
    <property type="match status" value="1"/>
</dbReference>
<dbReference type="Pfam" id="PF16363">
    <property type="entry name" value="GDP_Man_Dehyd"/>
    <property type="match status" value="1"/>
</dbReference>
<name>A0ABQ5VVR3_9RHOB</name>
<dbReference type="PANTHER" id="PTHR43715:SF1">
    <property type="entry name" value="GDP-MANNOSE 4,6 DEHYDRATASE"/>
    <property type="match status" value="1"/>
</dbReference>
<evidence type="ECO:0000256" key="1">
    <source>
        <dbReference type="ARBA" id="ARBA00001937"/>
    </source>
</evidence>
<proteinExistence type="inferred from homology"/>
<keyword evidence="7" id="KW-1185">Reference proteome</keyword>
<comment type="similarity">
    <text evidence="2">Belongs to the NAD(P)-dependent epimerase/dehydratase family. GDP-mannose 4,6-dehydratase subfamily.</text>
</comment>
<evidence type="ECO:0000259" key="5">
    <source>
        <dbReference type="Pfam" id="PF16363"/>
    </source>
</evidence>
<sequence length="317" mass="34653">MTKTALIIGVSGQDGAYLAQFLLTKGYTVWGSSRDAEGARFGNLDRLGIKDRINLISISPEDFRSVLVGLDQSSAQEVYFLAGQTSVGLSFQTPAETMLSNSQGMLNLLEAIRFQNRSLRVFHAGSSETFGDVGAEPAAETTLPHPRSPYAVSKSAATMLTANYREAYGLFACSGILFNHESPLRPQRFVTQKIIQGAHAIAKGRQDRLTLGRLDIARDWGWAPEYVEAMWLMLQCDTPQDFIIATGETNSLQSFVELAFAAHDLDWRDYVETSDSFSRPSDIAHSAANPSAIKAALGWQATSKMPDVVRKMTAACT</sequence>
<evidence type="ECO:0000256" key="2">
    <source>
        <dbReference type="ARBA" id="ARBA00009263"/>
    </source>
</evidence>
<organism evidence="6 7">
    <name type="scientific">Amylibacter marinus</name>
    <dbReference type="NCBI Taxonomy" id="1475483"/>
    <lineage>
        <taxon>Bacteria</taxon>
        <taxon>Pseudomonadati</taxon>
        <taxon>Pseudomonadota</taxon>
        <taxon>Alphaproteobacteria</taxon>
        <taxon>Rhodobacterales</taxon>
        <taxon>Paracoccaceae</taxon>
        <taxon>Amylibacter</taxon>
    </lineage>
</organism>
<dbReference type="CDD" id="cd05260">
    <property type="entry name" value="GDP_MD_SDR_e"/>
    <property type="match status" value="1"/>
</dbReference>
<dbReference type="EMBL" id="BSNN01000004">
    <property type="protein sequence ID" value="GLQ35188.1"/>
    <property type="molecule type" value="Genomic_DNA"/>
</dbReference>
<evidence type="ECO:0000256" key="4">
    <source>
        <dbReference type="ARBA" id="ARBA00023239"/>
    </source>
</evidence>
<feature type="domain" description="NAD(P)-binding" evidence="5">
    <location>
        <begin position="6"/>
        <end position="312"/>
    </location>
</feature>
<dbReference type="Gene3D" id="3.90.25.10">
    <property type="entry name" value="UDP-galactose 4-epimerase, domain 1"/>
    <property type="match status" value="1"/>
</dbReference>